<organism evidence="2 3">
    <name type="scientific">Biomphalaria glabrata</name>
    <name type="common">Bloodfluke planorb</name>
    <name type="synonym">Freshwater snail</name>
    <dbReference type="NCBI Taxonomy" id="6526"/>
    <lineage>
        <taxon>Eukaryota</taxon>
        <taxon>Metazoa</taxon>
        <taxon>Spiralia</taxon>
        <taxon>Lophotrochozoa</taxon>
        <taxon>Mollusca</taxon>
        <taxon>Gastropoda</taxon>
        <taxon>Heterobranchia</taxon>
        <taxon>Euthyneura</taxon>
        <taxon>Panpulmonata</taxon>
        <taxon>Hygrophila</taxon>
        <taxon>Lymnaeoidea</taxon>
        <taxon>Planorbidae</taxon>
        <taxon>Biomphalaria</taxon>
    </lineage>
</organism>
<reference evidence="2" key="1">
    <citation type="submission" date="2020-05" db="UniProtKB">
        <authorList>
            <consortium name="EnsemblMetazoa"/>
        </authorList>
    </citation>
    <scope>IDENTIFICATION</scope>
    <source>
        <strain evidence="2">BB02</strain>
    </source>
</reference>
<feature type="transmembrane region" description="Helical" evidence="1">
    <location>
        <begin position="45"/>
        <end position="64"/>
    </location>
</feature>
<feature type="transmembrane region" description="Helical" evidence="1">
    <location>
        <begin position="12"/>
        <end position="33"/>
    </location>
</feature>
<dbReference type="VEuPathDB" id="VectorBase:BGLAX_038513"/>
<evidence type="ECO:0008006" key="4">
    <source>
        <dbReference type="Google" id="ProtNLM"/>
    </source>
</evidence>
<dbReference type="KEGG" id="bgt:106056881"/>
<protein>
    <recommendedName>
        <fullName evidence="4">Ion transport domain-containing protein</fullName>
    </recommendedName>
</protein>
<keyword evidence="1" id="KW-0812">Transmembrane</keyword>
<proteinExistence type="predicted"/>
<keyword evidence="1" id="KW-0472">Membrane</keyword>
<dbReference type="OrthoDB" id="6153051at2759"/>
<dbReference type="EnsemblMetazoa" id="BGLB020437-RA">
    <property type="protein sequence ID" value="BGLB020437-PA"/>
    <property type="gene ID" value="BGLB020437"/>
</dbReference>
<feature type="transmembrane region" description="Helical" evidence="1">
    <location>
        <begin position="99"/>
        <end position="124"/>
    </location>
</feature>
<gene>
    <name evidence="2" type="primary">106056881</name>
</gene>
<sequence>MDKVKWPTSDSVPLFVAMVFVVPIAFEFIRILLEDKLDFDLVINLKLLRIIELVMAIMIFPTAALSILGYIVYKILLVAFFMAIWLVDQISRPEILFTILYYVTCFFVLLALLIGLVVTLKYIANNA</sequence>
<keyword evidence="1" id="KW-1133">Transmembrane helix</keyword>
<dbReference type="AlphaFoldDB" id="A0A2C9KJR8"/>
<evidence type="ECO:0000313" key="2">
    <source>
        <dbReference type="EnsemblMetazoa" id="BGLB020437-PA"/>
    </source>
</evidence>
<dbReference type="VEuPathDB" id="VectorBase:BGLB020437"/>
<dbReference type="Proteomes" id="UP000076420">
    <property type="component" value="Unassembled WGS sequence"/>
</dbReference>
<accession>A0A2C9KJR8</accession>
<evidence type="ECO:0000256" key="1">
    <source>
        <dbReference type="SAM" id="Phobius"/>
    </source>
</evidence>
<evidence type="ECO:0000313" key="3">
    <source>
        <dbReference type="Proteomes" id="UP000076420"/>
    </source>
</evidence>
<name>A0A2C9KJR8_BIOGL</name>
<dbReference type="RefSeq" id="XP_013069246.2">
    <property type="nucleotide sequence ID" value="XM_013213792.2"/>
</dbReference>